<feature type="region of interest" description="Disordered" evidence="1">
    <location>
        <begin position="138"/>
        <end position="229"/>
    </location>
</feature>
<dbReference type="InterPro" id="IPR028002">
    <property type="entry name" value="Myb_DNA-bind_5"/>
</dbReference>
<sequence>MLTLEICEKYYSTVRFRKRKARFSFSEVHILLDEVRKNRHIVVGKFNAGVPSDVKRRKWAEITARVNEIGECEREIMEVVKKWSDLKCDTKRKVAALQTGGVLSQRLARTNMEFSPIELIVESILELDKKPWEATQRSRYRLNSDEQEGGGEEEEEEDGAFMGVGSVHSSPGRGMEMGGMPIATSGAGIPEIHNDGFKSGDPEPQLVDSDEDNRDHLPSSSMASVTNSYSEEDGIATRCNTGHVSSTATASTKTAFFSGVETDSSRERLVQSASLSVQEQHTTNALLGTVSRSLEILAESIQQLAETQQEFARESLQLQRETVQVLRDFASGAITILQDKLPPRYC</sequence>
<protein>
    <recommendedName>
        <fullName evidence="2">Myb/SANT-like DNA-binding domain-containing protein</fullName>
    </recommendedName>
</protein>
<proteinExistence type="predicted"/>
<evidence type="ECO:0000259" key="2">
    <source>
        <dbReference type="Pfam" id="PF13873"/>
    </source>
</evidence>
<evidence type="ECO:0000256" key="1">
    <source>
        <dbReference type="SAM" id="MobiDB-lite"/>
    </source>
</evidence>
<accession>A0A5A9P969</accession>
<name>A0A5A9P969_9TELE</name>
<keyword evidence="4" id="KW-1185">Reference proteome</keyword>
<dbReference type="GO" id="GO:0005634">
    <property type="term" value="C:nucleus"/>
    <property type="evidence" value="ECO:0007669"/>
    <property type="project" value="TreeGrafter"/>
</dbReference>
<organism evidence="3 4">
    <name type="scientific">Triplophysa tibetana</name>
    <dbReference type="NCBI Taxonomy" id="1572043"/>
    <lineage>
        <taxon>Eukaryota</taxon>
        <taxon>Metazoa</taxon>
        <taxon>Chordata</taxon>
        <taxon>Craniata</taxon>
        <taxon>Vertebrata</taxon>
        <taxon>Euteleostomi</taxon>
        <taxon>Actinopterygii</taxon>
        <taxon>Neopterygii</taxon>
        <taxon>Teleostei</taxon>
        <taxon>Ostariophysi</taxon>
        <taxon>Cypriniformes</taxon>
        <taxon>Nemacheilidae</taxon>
        <taxon>Triplophysa</taxon>
    </lineage>
</organism>
<feature type="compositionally biased region" description="Acidic residues" evidence="1">
    <location>
        <begin position="145"/>
        <end position="159"/>
    </location>
</feature>
<dbReference type="Pfam" id="PF13873">
    <property type="entry name" value="Myb_DNA-bind_5"/>
    <property type="match status" value="1"/>
</dbReference>
<dbReference type="AlphaFoldDB" id="A0A5A9P969"/>
<feature type="compositionally biased region" description="Polar residues" evidence="1">
    <location>
        <begin position="218"/>
        <end position="229"/>
    </location>
</feature>
<feature type="compositionally biased region" description="Basic and acidic residues" evidence="1">
    <location>
        <begin position="192"/>
        <end position="201"/>
    </location>
</feature>
<comment type="caution">
    <text evidence="3">The sequence shown here is derived from an EMBL/GenBank/DDBJ whole genome shotgun (WGS) entry which is preliminary data.</text>
</comment>
<reference evidence="3 4" key="1">
    <citation type="journal article" date="2019" name="Mol. Ecol. Resour.">
        <title>Chromosome-level genome assembly of Triplophysa tibetana, a fish adapted to the harsh high-altitude environment of the Tibetan Plateau.</title>
        <authorList>
            <person name="Yang X."/>
            <person name="Liu H."/>
            <person name="Ma Z."/>
            <person name="Zou Y."/>
            <person name="Zou M."/>
            <person name="Mao Y."/>
            <person name="Li X."/>
            <person name="Wang H."/>
            <person name="Chen T."/>
            <person name="Wang W."/>
            <person name="Yang R."/>
        </authorList>
    </citation>
    <scope>NUCLEOTIDE SEQUENCE [LARGE SCALE GENOMIC DNA]</scope>
    <source>
        <strain evidence="3">TTIB1903HZAU</strain>
        <tissue evidence="3">Muscle</tissue>
    </source>
</reference>
<evidence type="ECO:0000313" key="3">
    <source>
        <dbReference type="EMBL" id="KAA0717207.1"/>
    </source>
</evidence>
<evidence type="ECO:0000313" key="4">
    <source>
        <dbReference type="Proteomes" id="UP000324632"/>
    </source>
</evidence>
<dbReference type="EMBL" id="SOYY01000009">
    <property type="protein sequence ID" value="KAA0717207.1"/>
    <property type="molecule type" value="Genomic_DNA"/>
</dbReference>
<dbReference type="Proteomes" id="UP000324632">
    <property type="component" value="Chromosome 9"/>
</dbReference>
<feature type="domain" description="Myb/SANT-like DNA-binding" evidence="2">
    <location>
        <begin position="19"/>
        <end position="95"/>
    </location>
</feature>
<dbReference type="PANTHER" id="PTHR23098">
    <property type="entry name" value="AGAP001331-PA-RELATED"/>
    <property type="match status" value="1"/>
</dbReference>
<gene>
    <name evidence="3" type="ORF">E1301_Tti017358</name>
</gene>
<dbReference type="PANTHER" id="PTHR23098:SF3">
    <property type="entry name" value="MYB-RELATED TRANSCRIPTION FACTOR, PARTNER OF PROFILIN"/>
    <property type="match status" value="1"/>
</dbReference>